<dbReference type="EMBL" id="LR778175">
    <property type="protein sequence ID" value="CAB1275901.1"/>
    <property type="molecule type" value="Genomic_DNA"/>
</dbReference>
<reference evidence="1 2" key="1">
    <citation type="submission" date="2020-03" db="EMBL/GenBank/DDBJ databases">
        <authorList>
            <person name="Picone N."/>
        </authorList>
    </citation>
    <scope>NUCLEOTIDE SEQUENCE [LARGE SCALE GENOMIC DNA]</scope>
    <source>
        <strain evidence="1">NSCAC1</strain>
    </source>
</reference>
<name>A0A7G1Q9L4_9GAMM</name>
<keyword evidence="2" id="KW-1185">Reference proteome</keyword>
<proteinExistence type="predicted"/>
<evidence type="ECO:0000313" key="1">
    <source>
        <dbReference type="EMBL" id="CAB1275901.1"/>
    </source>
</evidence>
<dbReference type="AlphaFoldDB" id="A0A7G1Q9L4"/>
<protein>
    <submittedName>
        <fullName evidence="1">Uncharacterized protein</fullName>
    </submittedName>
</protein>
<evidence type="ECO:0000313" key="2">
    <source>
        <dbReference type="Proteomes" id="UP000516072"/>
    </source>
</evidence>
<dbReference type="Proteomes" id="UP000516072">
    <property type="component" value="Chromosome"/>
</dbReference>
<dbReference type="KEGG" id="ntg:NSCAC_0899"/>
<sequence>MYLETYIEKFYDLQITILYHTTLILQGSKYFRSLQPLIHYKNYMIKFKDAKI</sequence>
<gene>
    <name evidence="1" type="ORF">NSCAC_0899</name>
</gene>
<accession>A0A7G1Q9L4</accession>
<organism evidence="1 2">
    <name type="scientific">Candidatus Nitrosacidococcus tergens</name>
    <dbReference type="NCBI Taxonomy" id="553981"/>
    <lineage>
        <taxon>Bacteria</taxon>
        <taxon>Pseudomonadati</taxon>
        <taxon>Pseudomonadota</taxon>
        <taxon>Gammaproteobacteria</taxon>
        <taxon>Chromatiales</taxon>
        <taxon>Chromatiaceae</taxon>
        <taxon>Candidatus Nitrosacidococcus</taxon>
    </lineage>
</organism>